<dbReference type="Proteomes" id="UP001303889">
    <property type="component" value="Unassembled WGS sequence"/>
</dbReference>
<dbReference type="Pfam" id="PF00172">
    <property type="entry name" value="Zn_clus"/>
    <property type="match status" value="1"/>
</dbReference>
<dbReference type="PROSITE" id="PS00463">
    <property type="entry name" value="ZN2_CY6_FUNGAL_1"/>
    <property type="match status" value="1"/>
</dbReference>
<feature type="compositionally biased region" description="Pro residues" evidence="2">
    <location>
        <begin position="233"/>
        <end position="247"/>
    </location>
</feature>
<evidence type="ECO:0000256" key="1">
    <source>
        <dbReference type="ARBA" id="ARBA00023242"/>
    </source>
</evidence>
<dbReference type="EMBL" id="MU855710">
    <property type="protein sequence ID" value="KAK3900053.1"/>
    <property type="molecule type" value="Genomic_DNA"/>
</dbReference>
<dbReference type="SUPFAM" id="SSF57701">
    <property type="entry name" value="Zn2/Cys6 DNA-binding domain"/>
    <property type="match status" value="1"/>
</dbReference>
<accession>A0AAN6MHJ4</accession>
<dbReference type="InterPro" id="IPR036864">
    <property type="entry name" value="Zn2-C6_fun-type_DNA-bd_sf"/>
</dbReference>
<keyword evidence="5" id="KW-1185">Reference proteome</keyword>
<dbReference type="SMART" id="SM00066">
    <property type="entry name" value="GAL4"/>
    <property type="match status" value="1"/>
</dbReference>
<feature type="compositionally biased region" description="Low complexity" evidence="2">
    <location>
        <begin position="30"/>
        <end position="39"/>
    </location>
</feature>
<dbReference type="GO" id="GO:0000981">
    <property type="term" value="F:DNA-binding transcription factor activity, RNA polymerase II-specific"/>
    <property type="evidence" value="ECO:0007669"/>
    <property type="project" value="InterPro"/>
</dbReference>
<dbReference type="PANTHER" id="PTHR47655">
    <property type="entry name" value="QUINIC ACID UTILIZATION ACTIVATOR"/>
    <property type="match status" value="1"/>
</dbReference>
<evidence type="ECO:0000256" key="2">
    <source>
        <dbReference type="SAM" id="MobiDB-lite"/>
    </source>
</evidence>
<evidence type="ECO:0000313" key="5">
    <source>
        <dbReference type="Proteomes" id="UP001303889"/>
    </source>
</evidence>
<feature type="compositionally biased region" description="Pro residues" evidence="2">
    <location>
        <begin position="40"/>
        <end position="49"/>
    </location>
</feature>
<protein>
    <submittedName>
        <fullName evidence="4">Quinic acid utilization activator</fullName>
    </submittedName>
</protein>
<feature type="region of interest" description="Disordered" evidence="2">
    <location>
        <begin position="316"/>
        <end position="336"/>
    </location>
</feature>
<dbReference type="GO" id="GO:0008270">
    <property type="term" value="F:zinc ion binding"/>
    <property type="evidence" value="ECO:0007669"/>
    <property type="project" value="InterPro"/>
</dbReference>
<dbReference type="GO" id="GO:0045944">
    <property type="term" value="P:positive regulation of transcription by RNA polymerase II"/>
    <property type="evidence" value="ECO:0007669"/>
    <property type="project" value="TreeGrafter"/>
</dbReference>
<dbReference type="PANTHER" id="PTHR47655:SF2">
    <property type="entry name" value="QUINIC ACID UTILIZATION ACTIVATOR"/>
    <property type="match status" value="1"/>
</dbReference>
<comment type="caution">
    <text evidence="4">The sequence shown here is derived from an EMBL/GenBank/DDBJ whole genome shotgun (WGS) entry which is preliminary data.</text>
</comment>
<keyword evidence="1" id="KW-0539">Nucleus</keyword>
<feature type="compositionally biased region" description="Low complexity" evidence="2">
    <location>
        <begin position="248"/>
        <end position="257"/>
    </location>
</feature>
<reference evidence="4" key="2">
    <citation type="submission" date="2023-05" db="EMBL/GenBank/DDBJ databases">
        <authorList>
            <consortium name="Lawrence Berkeley National Laboratory"/>
            <person name="Steindorff A."/>
            <person name="Hensen N."/>
            <person name="Bonometti L."/>
            <person name="Westerberg I."/>
            <person name="Brannstrom I.O."/>
            <person name="Guillou S."/>
            <person name="Cros-Aarteil S."/>
            <person name="Calhoun S."/>
            <person name="Haridas S."/>
            <person name="Kuo A."/>
            <person name="Mondo S."/>
            <person name="Pangilinan J."/>
            <person name="Riley R."/>
            <person name="Labutti K."/>
            <person name="Andreopoulos B."/>
            <person name="Lipzen A."/>
            <person name="Chen C."/>
            <person name="Yanf M."/>
            <person name="Daum C."/>
            <person name="Ng V."/>
            <person name="Clum A."/>
            <person name="Ohm R."/>
            <person name="Martin F."/>
            <person name="Silar P."/>
            <person name="Natvig D."/>
            <person name="Lalanne C."/>
            <person name="Gautier V."/>
            <person name="Ament-Velasquez S.L."/>
            <person name="Kruys A."/>
            <person name="Hutchinson M.I."/>
            <person name="Powell A.J."/>
            <person name="Barry K."/>
            <person name="Miller A.N."/>
            <person name="Grigoriev I.V."/>
            <person name="Debuchy R."/>
            <person name="Gladieux P."/>
            <person name="Thoren M.H."/>
            <person name="Johannesson H."/>
        </authorList>
    </citation>
    <scope>NUCLEOTIDE SEQUENCE</scope>
    <source>
        <strain evidence="4">CBS 103.79</strain>
    </source>
</reference>
<feature type="region of interest" description="Disordered" evidence="2">
    <location>
        <begin position="183"/>
        <end position="258"/>
    </location>
</feature>
<feature type="region of interest" description="Disordered" evidence="2">
    <location>
        <begin position="1"/>
        <end position="68"/>
    </location>
</feature>
<name>A0AAN6MHJ4_9PEZI</name>
<proteinExistence type="predicted"/>
<dbReference type="InterPro" id="IPR052783">
    <property type="entry name" value="Metabolic/Drug-Res_Regulator"/>
</dbReference>
<reference evidence="4" key="1">
    <citation type="journal article" date="2023" name="Mol. Phylogenet. Evol.">
        <title>Genome-scale phylogeny and comparative genomics of the fungal order Sordariales.</title>
        <authorList>
            <person name="Hensen N."/>
            <person name="Bonometti L."/>
            <person name="Westerberg I."/>
            <person name="Brannstrom I.O."/>
            <person name="Guillou S."/>
            <person name="Cros-Aarteil S."/>
            <person name="Calhoun S."/>
            <person name="Haridas S."/>
            <person name="Kuo A."/>
            <person name="Mondo S."/>
            <person name="Pangilinan J."/>
            <person name="Riley R."/>
            <person name="LaButti K."/>
            <person name="Andreopoulos B."/>
            <person name="Lipzen A."/>
            <person name="Chen C."/>
            <person name="Yan M."/>
            <person name="Daum C."/>
            <person name="Ng V."/>
            <person name="Clum A."/>
            <person name="Steindorff A."/>
            <person name="Ohm R.A."/>
            <person name="Martin F."/>
            <person name="Silar P."/>
            <person name="Natvig D.O."/>
            <person name="Lalanne C."/>
            <person name="Gautier V."/>
            <person name="Ament-Velasquez S.L."/>
            <person name="Kruys A."/>
            <person name="Hutchinson M.I."/>
            <person name="Powell A.J."/>
            <person name="Barry K."/>
            <person name="Miller A.N."/>
            <person name="Grigoriev I.V."/>
            <person name="Debuchy R."/>
            <person name="Gladieux P."/>
            <person name="Hiltunen Thoren M."/>
            <person name="Johannesson H."/>
        </authorList>
    </citation>
    <scope>NUCLEOTIDE SEQUENCE</scope>
    <source>
        <strain evidence="4">CBS 103.79</strain>
    </source>
</reference>
<gene>
    <name evidence="4" type="ORF">C8A05DRAFT_36310</name>
</gene>
<feature type="compositionally biased region" description="Pro residues" evidence="2">
    <location>
        <begin position="216"/>
        <end position="226"/>
    </location>
</feature>
<organism evidence="4 5">
    <name type="scientific">Staphylotrichum tortipilum</name>
    <dbReference type="NCBI Taxonomy" id="2831512"/>
    <lineage>
        <taxon>Eukaryota</taxon>
        <taxon>Fungi</taxon>
        <taxon>Dikarya</taxon>
        <taxon>Ascomycota</taxon>
        <taxon>Pezizomycotina</taxon>
        <taxon>Sordariomycetes</taxon>
        <taxon>Sordariomycetidae</taxon>
        <taxon>Sordariales</taxon>
        <taxon>Chaetomiaceae</taxon>
        <taxon>Staphylotrichum</taxon>
    </lineage>
</organism>
<evidence type="ECO:0000259" key="3">
    <source>
        <dbReference type="PROSITE" id="PS50048"/>
    </source>
</evidence>
<dbReference type="PROSITE" id="PS50048">
    <property type="entry name" value="ZN2_CY6_FUNGAL_2"/>
    <property type="match status" value="1"/>
</dbReference>
<dbReference type="InterPro" id="IPR001138">
    <property type="entry name" value="Zn2Cys6_DnaBD"/>
</dbReference>
<dbReference type="AlphaFoldDB" id="A0AAN6MHJ4"/>
<dbReference type="Gene3D" id="4.10.240.10">
    <property type="entry name" value="Zn(2)-C6 fungal-type DNA-binding domain"/>
    <property type="match status" value="1"/>
</dbReference>
<evidence type="ECO:0000313" key="4">
    <source>
        <dbReference type="EMBL" id="KAK3900053.1"/>
    </source>
</evidence>
<sequence length="355" mass="37363">MELATAEPEAPTGGESPQNQHPQTHPPASRPAGAAAAPSPGTPVPPHPPTSDTGADAGSDPPVNPRKRKKASRACDFCHVNHQPCDNGKPKCGVCTKHNKPCLYLRPTKRRGPQKGYRTALNTYKESAAAWGAVLAAIPGLDALVEGHLRGAAGRAIIASIKDSNQQDTLITKWQQSSVFRAFFGHNGPPPGLQTPVDSASAVQLPEADEDDAADEPPPVRPPPAAPVLQQQHPPPPPSLCQPPSQPPSQRSQSVSSFVAVQEPKFLSALGSPFQPRDSLSDIVAKDAAQSATGASQTLASLGFAPDETIADFYTMGSNPEPIPEPHDPDFDPSLGSEAEQRAYYELLMGRAFPG</sequence>
<feature type="domain" description="Zn(2)-C6 fungal-type" evidence="3">
    <location>
        <begin position="74"/>
        <end position="104"/>
    </location>
</feature>
<dbReference type="CDD" id="cd00067">
    <property type="entry name" value="GAL4"/>
    <property type="match status" value="1"/>
</dbReference>